<accession>A0A3Q8IBI3</accession>
<protein>
    <submittedName>
        <fullName evidence="2">Hyalin repeat protein</fullName>
    </submittedName>
</protein>
<dbReference type="PROSITE" id="PS51257">
    <property type="entry name" value="PROKAR_LIPOPROTEIN"/>
    <property type="match status" value="1"/>
</dbReference>
<dbReference type="NCBIfam" id="TIGR04534">
    <property type="entry name" value="ELWxxDGT_rpt"/>
    <property type="match status" value="2"/>
</dbReference>
<dbReference type="AlphaFoldDB" id="A0A3Q8IBI3"/>
<keyword evidence="1" id="KW-0732">Signal</keyword>
<dbReference type="EMBL" id="MH908883">
    <property type="protein sequence ID" value="AYM52742.1"/>
    <property type="molecule type" value="Genomic_DNA"/>
</dbReference>
<sequence>MMRGWGRRSWAMLLGLGLAACNGASSEPAKEAGKVVAPDTLESGGTCPASTRLADFSAGGLFPGPYGLTGVKGTLYFTVNDGTHGPALWASDGTPGGTRLFRDFNEEPGNLTEARGLLFFTVGQTLWRTDGTGAGTFPLVTASTPPPFEVALGVLGEFRSRLFFQMYTPEHGNELWVSDGTPEGTRLYLDVNPGPASSYPGEMVETESGNLVFDARLGEDLDTLVVLEVSPTQDVEELYRVPGDDEAAIFQLSVVGNRVFFLVDLTDGSPALYTSDGTPGAATLLFAWDEVNTPREFTAYKGRLYFSAEEPLDDADGRGVELWVSDGTPGGTGRLVDIFPGVEGSSPTGLSAFEGLLYFAATDGVHGRELWVSDGTAAGTRLARDIRPGPESSSPYGLREASRKLYFVADDGVYGREPWKVFRGRVRLVEDVVPGPASSAPRVYDFEPGDDPVFARAGSYLFFSTESFELWSMKTGAYCPPPGSR</sequence>
<feature type="signal peptide" evidence="1">
    <location>
        <begin position="1"/>
        <end position="24"/>
    </location>
</feature>
<name>A0A3Q8IBI3_9BACT</name>
<organism evidence="2">
    <name type="scientific">Archangium disciforme</name>
    <dbReference type="NCBI Taxonomy" id="38"/>
    <lineage>
        <taxon>Bacteria</taxon>
        <taxon>Pseudomonadati</taxon>
        <taxon>Myxococcota</taxon>
        <taxon>Myxococcia</taxon>
        <taxon>Myxococcales</taxon>
        <taxon>Cystobacterineae</taxon>
        <taxon>Archangiaceae</taxon>
        <taxon>Archangium</taxon>
    </lineage>
</organism>
<feature type="chain" id="PRO_5018593175" evidence="1">
    <location>
        <begin position="25"/>
        <end position="485"/>
    </location>
</feature>
<dbReference type="InterPro" id="IPR030916">
    <property type="entry name" value="ELWxxDGT_rpt"/>
</dbReference>
<proteinExistence type="predicted"/>
<evidence type="ECO:0000313" key="2">
    <source>
        <dbReference type="EMBL" id="AYM52742.1"/>
    </source>
</evidence>
<reference evidence="2" key="1">
    <citation type="journal article" date="2018" name="J. Ind. Microbiol. Biotechnol.">
        <title>Genome mining reveals uncommon alkylpyrones as type III PKS products from myxobacteria.</title>
        <authorList>
            <person name="Hug J.J."/>
            <person name="Panter F."/>
            <person name="Krug D."/>
            <person name="Muller R."/>
        </authorList>
    </citation>
    <scope>NUCLEOTIDE SEQUENCE</scope>
    <source>
        <strain evidence="2">MCy8408</strain>
    </source>
</reference>
<evidence type="ECO:0000256" key="1">
    <source>
        <dbReference type="SAM" id="SignalP"/>
    </source>
</evidence>